<dbReference type="RefSeq" id="WP_186943874.1">
    <property type="nucleotide sequence ID" value="NZ_JACOGA010000026.1"/>
</dbReference>
<keyword evidence="2" id="KW-1185">Reference proteome</keyword>
<dbReference type="EMBL" id="JACOGA010000026">
    <property type="protein sequence ID" value="MBC3875901.1"/>
    <property type="molecule type" value="Genomic_DNA"/>
</dbReference>
<organism evidence="1 2">
    <name type="scientific">Undibacterium flavidum</name>
    <dbReference type="NCBI Taxonomy" id="2762297"/>
    <lineage>
        <taxon>Bacteria</taxon>
        <taxon>Pseudomonadati</taxon>
        <taxon>Pseudomonadota</taxon>
        <taxon>Betaproteobacteria</taxon>
        <taxon>Burkholderiales</taxon>
        <taxon>Oxalobacteraceae</taxon>
        <taxon>Undibacterium</taxon>
    </lineage>
</organism>
<sequence length="140" mass="15898">MNGYICRLLFIIVTLSFPTLAWSHNLNGEWILKIENKKHQTIATLNIQFTKQKAESCIAGEWSRIIVLSSTTKDKNFFPVSDMLSYSIEKNRLAIGRNEICDAYLMLNGRLRKKVIRGDYYALGMGGASPLGFFSLSKKN</sequence>
<gene>
    <name evidence="1" type="ORF">H8K55_20095</name>
</gene>
<evidence type="ECO:0000313" key="2">
    <source>
        <dbReference type="Proteomes" id="UP000624279"/>
    </source>
</evidence>
<protein>
    <submittedName>
        <fullName evidence="1">Uncharacterized protein</fullName>
    </submittedName>
</protein>
<comment type="caution">
    <text evidence="1">The sequence shown here is derived from an EMBL/GenBank/DDBJ whole genome shotgun (WGS) entry which is preliminary data.</text>
</comment>
<name>A0ABR6YH37_9BURK</name>
<reference evidence="1 2" key="1">
    <citation type="submission" date="2020-08" db="EMBL/GenBank/DDBJ databases">
        <title>Novel species isolated from subtropical streams in China.</title>
        <authorList>
            <person name="Lu H."/>
        </authorList>
    </citation>
    <scope>NUCLEOTIDE SEQUENCE [LARGE SCALE GENOMIC DNA]</scope>
    <source>
        <strain evidence="1 2">LX15W</strain>
    </source>
</reference>
<proteinExistence type="predicted"/>
<dbReference type="Proteomes" id="UP000624279">
    <property type="component" value="Unassembled WGS sequence"/>
</dbReference>
<accession>A0ABR6YH37</accession>
<evidence type="ECO:0000313" key="1">
    <source>
        <dbReference type="EMBL" id="MBC3875901.1"/>
    </source>
</evidence>